<protein>
    <submittedName>
        <fullName evidence="1">Uncharacterized protein</fullName>
    </submittedName>
</protein>
<proteinExistence type="predicted"/>
<sequence>MGGSSGNVVSYRSDGESDVELEDYEVDDDFRDGIVETRGNRFNPLTNFLGLDFAGGNGGKFTVINGIRDISRGSVIHPDNR</sequence>
<name>A0A8S9PB63_BRACR</name>
<evidence type="ECO:0000313" key="1">
    <source>
        <dbReference type="EMBL" id="KAF3510347.1"/>
    </source>
</evidence>
<dbReference type="EMBL" id="QGKX02001521">
    <property type="protein sequence ID" value="KAF3510347.1"/>
    <property type="molecule type" value="Genomic_DNA"/>
</dbReference>
<reference evidence="1" key="1">
    <citation type="submission" date="2019-12" db="EMBL/GenBank/DDBJ databases">
        <title>Genome sequencing and annotation of Brassica cretica.</title>
        <authorList>
            <person name="Studholme D.J."/>
            <person name="Sarris P."/>
        </authorList>
    </citation>
    <scope>NUCLEOTIDE SEQUENCE</scope>
    <source>
        <strain evidence="1">PFS-109/04</strain>
        <tissue evidence="1">Leaf</tissue>
    </source>
</reference>
<dbReference type="Proteomes" id="UP000712600">
    <property type="component" value="Unassembled WGS sequence"/>
</dbReference>
<evidence type="ECO:0000313" key="2">
    <source>
        <dbReference type="Proteomes" id="UP000712600"/>
    </source>
</evidence>
<dbReference type="AlphaFoldDB" id="A0A8S9PB63"/>
<gene>
    <name evidence="1" type="ORF">F2Q69_00002948</name>
</gene>
<comment type="caution">
    <text evidence="1">The sequence shown here is derived from an EMBL/GenBank/DDBJ whole genome shotgun (WGS) entry which is preliminary data.</text>
</comment>
<organism evidence="1 2">
    <name type="scientific">Brassica cretica</name>
    <name type="common">Mustard</name>
    <dbReference type="NCBI Taxonomy" id="69181"/>
    <lineage>
        <taxon>Eukaryota</taxon>
        <taxon>Viridiplantae</taxon>
        <taxon>Streptophyta</taxon>
        <taxon>Embryophyta</taxon>
        <taxon>Tracheophyta</taxon>
        <taxon>Spermatophyta</taxon>
        <taxon>Magnoliopsida</taxon>
        <taxon>eudicotyledons</taxon>
        <taxon>Gunneridae</taxon>
        <taxon>Pentapetalae</taxon>
        <taxon>rosids</taxon>
        <taxon>malvids</taxon>
        <taxon>Brassicales</taxon>
        <taxon>Brassicaceae</taxon>
        <taxon>Brassiceae</taxon>
        <taxon>Brassica</taxon>
    </lineage>
</organism>
<accession>A0A8S9PB63</accession>